<sequence>METKHWIEALYRDGFSASRKAILIFMTKRGQVNLQLSQQTKIWLLLRKFVHKLLSVVGYRKLCSKWVSKLLTREMMQTRKDICLDLIESYPAPASKAFKGVIIEKSSRLRFAGPSVAIGIPYHTNPLPYVQLHGERQSIKQLSELEKKGDNNVTYKVEQSLTALLLISTDIYKRMFEPRAYSTSSERCMDVYLTSRSGAVAGPCPGTSAGGPRTSGDSPKRLYMYINEEEKQFRGEGEQSAVVCGVEHFFPHNEDNFKTKIIKIHAMYNDSVHMPPQLPLQSLVENRQRVSRDTTYFAIYKEYPGDHLTFHTLNMVRVDPEPADLTFLVQQSI</sequence>
<organism evidence="1 2">
    <name type="scientific">Cordylochernes scorpioides</name>
    <dbReference type="NCBI Taxonomy" id="51811"/>
    <lineage>
        <taxon>Eukaryota</taxon>
        <taxon>Metazoa</taxon>
        <taxon>Ecdysozoa</taxon>
        <taxon>Arthropoda</taxon>
        <taxon>Chelicerata</taxon>
        <taxon>Arachnida</taxon>
        <taxon>Pseudoscorpiones</taxon>
        <taxon>Cheliferoidea</taxon>
        <taxon>Chernetidae</taxon>
        <taxon>Cordylochernes</taxon>
    </lineage>
</organism>
<proteinExistence type="predicted"/>
<gene>
    <name evidence="1" type="ORF">LAZ67_7000962</name>
</gene>
<protein>
    <submittedName>
        <fullName evidence="1">Uncharacterized protein</fullName>
    </submittedName>
</protein>
<dbReference type="Proteomes" id="UP001235939">
    <property type="component" value="Chromosome 07"/>
</dbReference>
<keyword evidence="2" id="KW-1185">Reference proteome</keyword>
<name>A0ABY6KLV5_9ARAC</name>
<dbReference type="EMBL" id="CP092869">
    <property type="protein sequence ID" value="UYV69846.1"/>
    <property type="molecule type" value="Genomic_DNA"/>
</dbReference>
<evidence type="ECO:0000313" key="1">
    <source>
        <dbReference type="EMBL" id="UYV69846.1"/>
    </source>
</evidence>
<reference evidence="1 2" key="1">
    <citation type="submission" date="2022-01" db="EMBL/GenBank/DDBJ databases">
        <title>A chromosomal length assembly of Cordylochernes scorpioides.</title>
        <authorList>
            <person name="Zeh D."/>
            <person name="Zeh J."/>
        </authorList>
    </citation>
    <scope>NUCLEOTIDE SEQUENCE [LARGE SCALE GENOMIC DNA]</scope>
    <source>
        <strain evidence="1">IN4F17</strain>
        <tissue evidence="1">Whole Body</tissue>
    </source>
</reference>
<evidence type="ECO:0000313" key="2">
    <source>
        <dbReference type="Proteomes" id="UP001235939"/>
    </source>
</evidence>
<accession>A0ABY6KLV5</accession>